<accession>A0A803MXG5</accession>
<keyword evidence="3" id="KW-1185">Reference proteome</keyword>
<reference evidence="2" key="1">
    <citation type="journal article" date="2017" name="Nature">
        <title>The genome of Chenopodium quinoa.</title>
        <authorList>
            <person name="Jarvis D.E."/>
            <person name="Ho Y.S."/>
            <person name="Lightfoot D.J."/>
            <person name="Schmoeckel S.M."/>
            <person name="Li B."/>
            <person name="Borm T.J.A."/>
            <person name="Ohyanagi H."/>
            <person name="Mineta K."/>
            <person name="Michell C.T."/>
            <person name="Saber N."/>
            <person name="Kharbatia N.M."/>
            <person name="Rupper R.R."/>
            <person name="Sharp A.R."/>
            <person name="Dally N."/>
            <person name="Boughton B.A."/>
            <person name="Woo Y.H."/>
            <person name="Gao G."/>
            <person name="Schijlen E.G.W.M."/>
            <person name="Guo X."/>
            <person name="Momin A.A."/>
            <person name="Negrao S."/>
            <person name="Al-Babili S."/>
            <person name="Gehring C."/>
            <person name="Roessner U."/>
            <person name="Jung C."/>
            <person name="Murphy K."/>
            <person name="Arold S.T."/>
            <person name="Gojobori T."/>
            <person name="van der Linden C.G."/>
            <person name="van Loo E.N."/>
            <person name="Jellen E.N."/>
            <person name="Maughan P.J."/>
            <person name="Tester M."/>
        </authorList>
    </citation>
    <scope>NUCLEOTIDE SEQUENCE [LARGE SCALE GENOMIC DNA]</scope>
    <source>
        <strain evidence="2">cv. PI 614886</strain>
    </source>
</reference>
<dbReference type="EnsemblPlants" id="AUR62036895-RA">
    <property type="protein sequence ID" value="AUR62036895-RA:cds"/>
    <property type="gene ID" value="AUR62036895"/>
</dbReference>
<feature type="region of interest" description="Disordered" evidence="1">
    <location>
        <begin position="128"/>
        <end position="153"/>
    </location>
</feature>
<dbReference type="Proteomes" id="UP000596660">
    <property type="component" value="Unplaced"/>
</dbReference>
<feature type="region of interest" description="Disordered" evidence="1">
    <location>
        <begin position="1"/>
        <end position="21"/>
    </location>
</feature>
<evidence type="ECO:0000256" key="1">
    <source>
        <dbReference type="SAM" id="MobiDB-lite"/>
    </source>
</evidence>
<feature type="compositionally biased region" description="Basic and acidic residues" evidence="1">
    <location>
        <begin position="1"/>
        <end position="15"/>
    </location>
</feature>
<name>A0A803MXG5_CHEQI</name>
<sequence>MLHHTDRDCHNKETAGNEEDNLVFQYAKSKKFNDPGVIKLGPPGAARKLLFNSPDCGKKPGVLSSERKAKLVAENVGEGLSPVLRAKSVDSISQKSQKQDELFTHTIQPESELNPTTHKSTAAFNARSQNLTVNTSEQQQTEMMEGIEILPNP</sequence>
<reference evidence="2" key="2">
    <citation type="submission" date="2021-03" db="UniProtKB">
        <authorList>
            <consortium name="EnsemblPlants"/>
        </authorList>
    </citation>
    <scope>IDENTIFICATION</scope>
</reference>
<organism evidence="2 3">
    <name type="scientific">Chenopodium quinoa</name>
    <name type="common">Quinoa</name>
    <dbReference type="NCBI Taxonomy" id="63459"/>
    <lineage>
        <taxon>Eukaryota</taxon>
        <taxon>Viridiplantae</taxon>
        <taxon>Streptophyta</taxon>
        <taxon>Embryophyta</taxon>
        <taxon>Tracheophyta</taxon>
        <taxon>Spermatophyta</taxon>
        <taxon>Magnoliopsida</taxon>
        <taxon>eudicotyledons</taxon>
        <taxon>Gunneridae</taxon>
        <taxon>Pentapetalae</taxon>
        <taxon>Caryophyllales</taxon>
        <taxon>Chenopodiaceae</taxon>
        <taxon>Chenopodioideae</taxon>
        <taxon>Atripliceae</taxon>
        <taxon>Chenopodium</taxon>
    </lineage>
</organism>
<dbReference type="Gramene" id="AUR62036895-RA">
    <property type="protein sequence ID" value="AUR62036895-RA:cds"/>
    <property type="gene ID" value="AUR62036895"/>
</dbReference>
<evidence type="ECO:0000313" key="3">
    <source>
        <dbReference type="Proteomes" id="UP000596660"/>
    </source>
</evidence>
<protein>
    <submittedName>
        <fullName evidence="2">Uncharacterized protein</fullName>
    </submittedName>
</protein>
<evidence type="ECO:0000313" key="2">
    <source>
        <dbReference type="EnsemblPlants" id="AUR62036895-RA:cds"/>
    </source>
</evidence>
<proteinExistence type="predicted"/>
<dbReference type="AlphaFoldDB" id="A0A803MXG5"/>
<feature type="compositionally biased region" description="Polar residues" evidence="1">
    <location>
        <begin position="128"/>
        <end position="142"/>
    </location>
</feature>